<evidence type="ECO:0000313" key="1">
    <source>
        <dbReference type="EMBL" id="KAL3963531.1"/>
    </source>
</evidence>
<organism evidence="1 2">
    <name type="scientific">Purpureocillium lilacinum</name>
    <name type="common">Paecilomyces lilacinus</name>
    <dbReference type="NCBI Taxonomy" id="33203"/>
    <lineage>
        <taxon>Eukaryota</taxon>
        <taxon>Fungi</taxon>
        <taxon>Dikarya</taxon>
        <taxon>Ascomycota</taxon>
        <taxon>Pezizomycotina</taxon>
        <taxon>Sordariomycetes</taxon>
        <taxon>Hypocreomycetidae</taxon>
        <taxon>Hypocreales</taxon>
        <taxon>Ophiocordycipitaceae</taxon>
        <taxon>Purpureocillium</taxon>
    </lineage>
</organism>
<accession>A0ACC4E501</accession>
<comment type="caution">
    <text evidence="1">The sequence shown here is derived from an EMBL/GenBank/DDBJ whole genome shotgun (WGS) entry which is preliminary data.</text>
</comment>
<evidence type="ECO:0000313" key="2">
    <source>
        <dbReference type="Proteomes" id="UP001638806"/>
    </source>
</evidence>
<gene>
    <name evidence="1" type="ORF">ACCO45_000535</name>
</gene>
<keyword evidence="2" id="KW-1185">Reference proteome</keyword>
<dbReference type="Proteomes" id="UP001638806">
    <property type="component" value="Unassembled WGS sequence"/>
</dbReference>
<protein>
    <submittedName>
        <fullName evidence="1">Uncharacterized protein</fullName>
    </submittedName>
</protein>
<name>A0ACC4E501_PURLI</name>
<proteinExistence type="predicted"/>
<sequence>MSAASGFAAEAFALLGVSLAGTALRVGVRVLAAEGRGWKGLLVDDWLVVVASVLYIADTTLAYVGESVAHGLTNSFMPESGAAQAPGESSARYDIRLTVVDDMLTIVIESWGPSCTSPAGSLTPLVTWTLKAAICTLFLRLANHHHRGYRIPAFIGLGALAGTFLAATLNLLLSCRPLPRMWQVEPSAPEPVCRPASSPALVWMYAGFGLAAYVYLAALPVPMLAKTVLPAWQRALTATLMACGLVAAAAASLRAVAVSSHHDVELSRRWALREEFIALLTVNLACILPTLIQLVFIPLNPQHQQNTHKQWALQRQVSGKDASWAAGTDDESQNTCVGTVYVIDVSEKVETEVEVVAAAESEPQIQRRVEVCVVAEQDECKPTSGNYTGVWFFGDHIHQRAYVRM</sequence>
<dbReference type="EMBL" id="JBGNUJ010000002">
    <property type="protein sequence ID" value="KAL3963531.1"/>
    <property type="molecule type" value="Genomic_DNA"/>
</dbReference>
<reference evidence="1" key="1">
    <citation type="submission" date="2024-12" db="EMBL/GenBank/DDBJ databases">
        <title>Comparative genomics and development of molecular markers within Purpureocillium lilacinum and among Purpureocillium species.</title>
        <authorList>
            <person name="Yeh Z.-Y."/>
            <person name="Ni N.-T."/>
            <person name="Lo P.-H."/>
            <person name="Mushyakhwo K."/>
            <person name="Lin C.-F."/>
            <person name="Nai Y.-S."/>
        </authorList>
    </citation>
    <scope>NUCLEOTIDE SEQUENCE</scope>
    <source>
        <strain evidence="1">NCHU-NPUST-175</strain>
    </source>
</reference>